<protein>
    <submittedName>
        <fullName evidence="1">FAD-dependent oxidoreductase</fullName>
    </submittedName>
</protein>
<comment type="caution">
    <text evidence="1">The sequence shown here is derived from an EMBL/GenBank/DDBJ whole genome shotgun (WGS) entry which is preliminary data.</text>
</comment>
<evidence type="ECO:0000313" key="1">
    <source>
        <dbReference type="EMBL" id="TVO36519.1"/>
    </source>
</evidence>
<dbReference type="SUPFAM" id="SSF51905">
    <property type="entry name" value="FAD/NAD(P)-binding domain"/>
    <property type="match status" value="1"/>
</dbReference>
<dbReference type="RefSeq" id="WP_144388161.1">
    <property type="nucleotide sequence ID" value="NZ_CANNCB010000022.1"/>
</dbReference>
<gene>
    <name evidence="1" type="ORF">FOF44_09275</name>
</gene>
<accession>A0A557P794</accession>
<proteinExistence type="predicted"/>
<dbReference type="Proteomes" id="UP000319828">
    <property type="component" value="Unassembled WGS sequence"/>
</dbReference>
<dbReference type="Gene3D" id="3.50.50.60">
    <property type="entry name" value="FAD/NAD(P)-binding domain"/>
    <property type="match status" value="1"/>
</dbReference>
<evidence type="ECO:0000313" key="2">
    <source>
        <dbReference type="Proteomes" id="UP000319828"/>
    </source>
</evidence>
<sequence>MASPHIGIIGGGIAGATAALHFADLGLQVSIFEQGASLVDGPPICHLHAGGNLYREISQQQCVQLLKESIETVKLYKHTMNVRPTVIAVPTQDKGQPEDLLPRLQVIKQAYQSLVEQDASNQVLGDPQRYFKLYSQQELEALAQCDVPEVDSLTDQSLDEWMIPFAKSVDLNTLKFPVVLVQEYGLSVFRLSATVNLALAQLPNCQIYTNTQVIGVQPKDKQWVINYKSNNKHSTELPEAITVDYLINASGYQTGVVDDWVKAPRSRLVEFKAAYVTHWQEGNALWPEVIFHGERGTPQGMAQLTPYPDGYFQLHGMTEDITLFEDGIAHSTDESSQPKLPEYLVNKIIHGWSKEQQTIRTNKAIKHMAQFIPSFASATLGGKPLFGAQQIPGTDITLRAASVSFAGDNYARMEIVKASSALEAAQQIEQQMRECGFYDELHLIKQNISSQLTIEQVIEKACTLAEQRSYPTALAKVGGVK</sequence>
<dbReference type="AlphaFoldDB" id="A0A557P794"/>
<dbReference type="OrthoDB" id="1401001at2"/>
<organism evidence="1 2">
    <name type="scientific">Vibrio algivorus</name>
    <dbReference type="NCBI Taxonomy" id="1667024"/>
    <lineage>
        <taxon>Bacteria</taxon>
        <taxon>Pseudomonadati</taxon>
        <taxon>Pseudomonadota</taxon>
        <taxon>Gammaproteobacteria</taxon>
        <taxon>Vibrionales</taxon>
        <taxon>Vibrionaceae</taxon>
        <taxon>Vibrio</taxon>
    </lineage>
</organism>
<dbReference type="InterPro" id="IPR036188">
    <property type="entry name" value="FAD/NAD-bd_sf"/>
</dbReference>
<dbReference type="EMBL" id="VMKJ01000016">
    <property type="protein sequence ID" value="TVO36519.1"/>
    <property type="molecule type" value="Genomic_DNA"/>
</dbReference>
<reference evidence="1 2" key="1">
    <citation type="submission" date="2019-07" db="EMBL/GenBank/DDBJ databases">
        <title>The draft genome sequence of Vibrio algivorus M1486.</title>
        <authorList>
            <person name="Meng X."/>
        </authorList>
    </citation>
    <scope>NUCLEOTIDE SEQUENCE [LARGE SCALE GENOMIC DNA]</scope>
    <source>
        <strain evidence="1 2">M1486</strain>
    </source>
</reference>
<name>A0A557P794_9VIBR</name>